<feature type="non-terminal residue" evidence="13">
    <location>
        <position position="52"/>
    </location>
</feature>
<comment type="subcellular location">
    <subcellularLocation>
        <location evidence="1">Cell membrane</location>
        <topology evidence="1">Multi-pass membrane protein</topology>
    </subcellularLocation>
</comment>
<dbReference type="GO" id="GO:0005886">
    <property type="term" value="C:plasma membrane"/>
    <property type="evidence" value="ECO:0007669"/>
    <property type="project" value="UniProtKB-SubCell"/>
</dbReference>
<dbReference type="GO" id="GO:0009055">
    <property type="term" value="F:electron transfer activity"/>
    <property type="evidence" value="ECO:0007669"/>
    <property type="project" value="InterPro"/>
</dbReference>
<accession>A0A2T4RXJ5</accession>
<evidence type="ECO:0000313" key="14">
    <source>
        <dbReference type="Proteomes" id="UP000240400"/>
    </source>
</evidence>
<protein>
    <submittedName>
        <fullName evidence="13">Cytochrome ubiquinol oxidase subunit I</fullName>
    </submittedName>
</protein>
<keyword evidence="11 12" id="KW-0472">Membrane</keyword>
<dbReference type="InterPro" id="IPR002585">
    <property type="entry name" value="Cyt-d_ubiquinol_oxidase_su_1"/>
</dbReference>
<evidence type="ECO:0000256" key="8">
    <source>
        <dbReference type="ARBA" id="ARBA00022982"/>
    </source>
</evidence>
<dbReference type="EMBL" id="PZHR01001267">
    <property type="protein sequence ID" value="PTK34368.1"/>
    <property type="molecule type" value="Genomic_DNA"/>
</dbReference>
<keyword evidence="10" id="KW-0408">Iron</keyword>
<keyword evidence="8" id="KW-0249">Electron transport</keyword>
<evidence type="ECO:0000256" key="7">
    <source>
        <dbReference type="ARBA" id="ARBA00022723"/>
    </source>
</evidence>
<proteinExistence type="inferred from homology"/>
<keyword evidence="6 12" id="KW-0812">Transmembrane</keyword>
<evidence type="ECO:0000256" key="9">
    <source>
        <dbReference type="ARBA" id="ARBA00022989"/>
    </source>
</evidence>
<evidence type="ECO:0000256" key="10">
    <source>
        <dbReference type="ARBA" id="ARBA00023004"/>
    </source>
</evidence>
<reference evidence="13 14" key="1">
    <citation type="journal article" date="2016" name="Front. Microbiol.">
        <title>Comprehensive Phylogenetic Analysis of Bovine Non-aureus Staphylococci Species Based on Whole-Genome Sequencing.</title>
        <authorList>
            <person name="Naushad S."/>
            <person name="Barkema H.W."/>
            <person name="Luby C."/>
            <person name="Condas L.A."/>
            <person name="Nobrega D.B."/>
            <person name="Carson D.A."/>
            <person name="De Buck J."/>
        </authorList>
    </citation>
    <scope>NUCLEOTIDE SEQUENCE [LARGE SCALE GENOMIC DNA]</scope>
    <source>
        <strain evidence="13 14">SNUC 4337</strain>
    </source>
</reference>
<dbReference type="AlphaFoldDB" id="A0A2T4RXJ5"/>
<keyword evidence="7" id="KW-0479">Metal-binding</keyword>
<keyword evidence="9 12" id="KW-1133">Transmembrane helix</keyword>
<evidence type="ECO:0000256" key="6">
    <source>
        <dbReference type="ARBA" id="ARBA00022692"/>
    </source>
</evidence>
<keyword evidence="3" id="KW-0813">Transport</keyword>
<dbReference type="GO" id="GO:0046872">
    <property type="term" value="F:metal ion binding"/>
    <property type="evidence" value="ECO:0007669"/>
    <property type="project" value="UniProtKB-KW"/>
</dbReference>
<dbReference type="Proteomes" id="UP000240400">
    <property type="component" value="Unassembled WGS sequence"/>
</dbReference>
<gene>
    <name evidence="13" type="ORF">BUZ61_19910</name>
</gene>
<dbReference type="GO" id="GO:0070069">
    <property type="term" value="C:cytochrome complex"/>
    <property type="evidence" value="ECO:0007669"/>
    <property type="project" value="InterPro"/>
</dbReference>
<evidence type="ECO:0000256" key="2">
    <source>
        <dbReference type="ARBA" id="ARBA00009819"/>
    </source>
</evidence>
<sequence>MEAVELSRFLTAMTLAVHIIFATIGVGMPLMFAIAEFLGVKRNDAKYITLAK</sequence>
<keyword evidence="4" id="KW-1003">Cell membrane</keyword>
<dbReference type="RefSeq" id="WP_199194635.1">
    <property type="nucleotide sequence ID" value="NZ_PZHR01001267.1"/>
</dbReference>
<evidence type="ECO:0000256" key="11">
    <source>
        <dbReference type="ARBA" id="ARBA00023136"/>
    </source>
</evidence>
<comment type="caution">
    <text evidence="13">The sequence shown here is derived from an EMBL/GenBank/DDBJ whole genome shotgun (WGS) entry which is preliminary data.</text>
</comment>
<evidence type="ECO:0000256" key="5">
    <source>
        <dbReference type="ARBA" id="ARBA00022617"/>
    </source>
</evidence>
<feature type="transmembrane region" description="Helical" evidence="12">
    <location>
        <begin position="15"/>
        <end position="38"/>
    </location>
</feature>
<dbReference type="GO" id="GO:0019646">
    <property type="term" value="P:aerobic electron transport chain"/>
    <property type="evidence" value="ECO:0007669"/>
    <property type="project" value="InterPro"/>
</dbReference>
<evidence type="ECO:0000256" key="1">
    <source>
        <dbReference type="ARBA" id="ARBA00004651"/>
    </source>
</evidence>
<evidence type="ECO:0000256" key="3">
    <source>
        <dbReference type="ARBA" id="ARBA00022448"/>
    </source>
</evidence>
<keyword evidence="5" id="KW-0349">Heme</keyword>
<dbReference type="Pfam" id="PF01654">
    <property type="entry name" value="Cyt_bd_oxida_I"/>
    <property type="match status" value="1"/>
</dbReference>
<organism evidence="13 14">
    <name type="scientific">Staphylococcus nepalensis</name>
    <dbReference type="NCBI Taxonomy" id="214473"/>
    <lineage>
        <taxon>Bacteria</taxon>
        <taxon>Bacillati</taxon>
        <taxon>Bacillota</taxon>
        <taxon>Bacilli</taxon>
        <taxon>Bacillales</taxon>
        <taxon>Staphylococcaceae</taxon>
        <taxon>Staphylococcus</taxon>
    </lineage>
</organism>
<name>A0A2T4RXJ5_9STAP</name>
<evidence type="ECO:0000256" key="12">
    <source>
        <dbReference type="SAM" id="Phobius"/>
    </source>
</evidence>
<evidence type="ECO:0000256" key="4">
    <source>
        <dbReference type="ARBA" id="ARBA00022475"/>
    </source>
</evidence>
<evidence type="ECO:0000313" key="13">
    <source>
        <dbReference type="EMBL" id="PTK34368.1"/>
    </source>
</evidence>
<comment type="similarity">
    <text evidence="2">Belongs to the cytochrome ubiquinol oxidase subunit 1 family.</text>
</comment>